<protein>
    <recommendedName>
        <fullName evidence="4">V-type proton ATPase subunit E</fullName>
    </recommendedName>
</protein>
<gene>
    <name evidence="2" type="ORF">BET01_13465</name>
</gene>
<feature type="coiled-coil region" evidence="1">
    <location>
        <begin position="24"/>
        <end position="58"/>
    </location>
</feature>
<evidence type="ECO:0000313" key="2">
    <source>
        <dbReference type="EMBL" id="RKD33546.1"/>
    </source>
</evidence>
<evidence type="ECO:0008006" key="4">
    <source>
        <dbReference type="Google" id="ProtNLM"/>
    </source>
</evidence>
<keyword evidence="1" id="KW-0175">Coiled coil</keyword>
<reference evidence="2 3" key="1">
    <citation type="submission" date="2016-08" db="EMBL/GenBank/DDBJ databases">
        <title>A new outlook on sporulation: Clostridium algidixylanolyticum.</title>
        <authorList>
            <person name="Poppleton D.I."/>
            <person name="Gribaldo S."/>
        </authorList>
    </citation>
    <scope>NUCLEOTIDE SEQUENCE [LARGE SCALE GENOMIC DNA]</scope>
    <source>
        <strain evidence="2 3">SPL73</strain>
    </source>
</reference>
<dbReference type="AlphaFoldDB" id="A0A419T855"/>
<keyword evidence="3" id="KW-1185">Reference proteome</keyword>
<comment type="caution">
    <text evidence="2">The sequence shown here is derived from an EMBL/GenBank/DDBJ whole genome shotgun (WGS) entry which is preliminary data.</text>
</comment>
<proteinExistence type="predicted"/>
<dbReference type="SUPFAM" id="SSF160527">
    <property type="entry name" value="V-type ATPase subunit E-like"/>
    <property type="match status" value="1"/>
</dbReference>
<dbReference type="RefSeq" id="WP_120195595.1">
    <property type="nucleotide sequence ID" value="NZ_MCIA01000006.1"/>
</dbReference>
<dbReference type="OrthoDB" id="1734087at2"/>
<accession>A0A419T855</accession>
<organism evidence="2 3">
    <name type="scientific">Lacrimispora algidixylanolytica</name>
    <dbReference type="NCBI Taxonomy" id="94868"/>
    <lineage>
        <taxon>Bacteria</taxon>
        <taxon>Bacillati</taxon>
        <taxon>Bacillota</taxon>
        <taxon>Clostridia</taxon>
        <taxon>Lachnospirales</taxon>
        <taxon>Lachnospiraceae</taxon>
        <taxon>Lacrimispora</taxon>
    </lineage>
</organism>
<dbReference type="Proteomes" id="UP000284277">
    <property type="component" value="Unassembled WGS sequence"/>
</dbReference>
<evidence type="ECO:0000256" key="1">
    <source>
        <dbReference type="SAM" id="Coils"/>
    </source>
</evidence>
<sequence length="196" mass="23100">MGSLEELTGKIIEDGKIQAQRLIDEAVENSKRELEEKAREIERTCDNIIKEAEEKADELYHQICAEKEIEIRDKNLFTKQKVIDRIFMEAFAQLKNLDIEGCKELLSRMLGEKDLSNYILILPEKYFQMETGIDTFLNSFIEKDKFPLKIVYRSLSGGFILDKDGIEENYTFETWIEVIRQEMEREVLDILYGEER</sequence>
<evidence type="ECO:0000313" key="3">
    <source>
        <dbReference type="Proteomes" id="UP000284277"/>
    </source>
</evidence>
<dbReference type="EMBL" id="MCIA01000006">
    <property type="protein sequence ID" value="RKD33546.1"/>
    <property type="molecule type" value="Genomic_DNA"/>
</dbReference>
<dbReference type="Gene3D" id="1.20.5.620">
    <property type="entry name" value="F1F0 ATP synthase subunit B, membrane domain"/>
    <property type="match status" value="1"/>
</dbReference>
<name>A0A419T855_9FIRM</name>